<dbReference type="SUPFAM" id="SSF55073">
    <property type="entry name" value="Nucleotide cyclase"/>
    <property type="match status" value="1"/>
</dbReference>
<dbReference type="InterPro" id="IPR029787">
    <property type="entry name" value="Nucleotide_cyclase"/>
</dbReference>
<proteinExistence type="predicted"/>
<evidence type="ECO:0000259" key="3">
    <source>
        <dbReference type="PROSITE" id="PS50883"/>
    </source>
</evidence>
<dbReference type="SMART" id="SM00052">
    <property type="entry name" value="EAL"/>
    <property type="match status" value="1"/>
</dbReference>
<organism evidence="5 6">
    <name type="scientific">Denitrificimonas caeni</name>
    <dbReference type="NCBI Taxonomy" id="521720"/>
    <lineage>
        <taxon>Bacteria</taxon>
        <taxon>Pseudomonadati</taxon>
        <taxon>Pseudomonadota</taxon>
        <taxon>Gammaproteobacteria</taxon>
        <taxon>Pseudomonadales</taxon>
        <taxon>Pseudomonadaceae</taxon>
        <taxon>Denitrificimonas</taxon>
    </lineage>
</organism>
<evidence type="ECO:0000259" key="4">
    <source>
        <dbReference type="PROSITE" id="PS50887"/>
    </source>
</evidence>
<dbReference type="InterPro" id="IPR050706">
    <property type="entry name" value="Cyclic-di-GMP_PDE-like"/>
</dbReference>
<feature type="modified residue" description="4-aspartylphosphate" evidence="1">
    <location>
        <position position="62"/>
    </location>
</feature>
<protein>
    <submittedName>
        <fullName evidence="5">EAL domain-containing protein</fullName>
    </submittedName>
</protein>
<dbReference type="InterPro" id="IPR011006">
    <property type="entry name" value="CheY-like_superfamily"/>
</dbReference>
<dbReference type="SMART" id="SM00267">
    <property type="entry name" value="GGDEF"/>
    <property type="match status" value="1"/>
</dbReference>
<dbReference type="RefSeq" id="WP_269818795.1">
    <property type="nucleotide sequence ID" value="NZ_CP114976.1"/>
</dbReference>
<dbReference type="InterPro" id="IPR001789">
    <property type="entry name" value="Sig_transdc_resp-reg_receiver"/>
</dbReference>
<dbReference type="Gene3D" id="3.30.70.270">
    <property type="match status" value="1"/>
</dbReference>
<dbReference type="PROSITE" id="PS50887">
    <property type="entry name" value="GGDEF"/>
    <property type="match status" value="1"/>
</dbReference>
<reference evidence="5 6" key="1">
    <citation type="submission" date="2022-12" db="EMBL/GenBank/DDBJ databases">
        <title>Coexistence and Characterization of a Novel Tigecycline Resistance gene tet(X) variant and blaNDM-1 in a Pseudomonas caeni Isolate of Chicken Origin.</title>
        <authorList>
            <person name="Lu X."/>
            <person name="Zhang L."/>
            <person name="Li R."/>
            <person name="Wang Z."/>
        </authorList>
    </citation>
    <scope>NUCLEOTIDE SEQUENCE [LARGE SCALE GENOMIC DNA]</scope>
    <source>
        <strain evidence="5 6">CE14</strain>
    </source>
</reference>
<evidence type="ECO:0000259" key="2">
    <source>
        <dbReference type="PROSITE" id="PS50110"/>
    </source>
</evidence>
<dbReference type="Gene3D" id="3.20.20.450">
    <property type="entry name" value="EAL domain"/>
    <property type="match status" value="1"/>
</dbReference>
<feature type="domain" description="EAL" evidence="3">
    <location>
        <begin position="324"/>
        <end position="580"/>
    </location>
</feature>
<evidence type="ECO:0000256" key="1">
    <source>
        <dbReference type="PROSITE-ProRule" id="PRU00169"/>
    </source>
</evidence>
<dbReference type="SUPFAM" id="SSF141868">
    <property type="entry name" value="EAL domain-like"/>
    <property type="match status" value="1"/>
</dbReference>
<dbReference type="PANTHER" id="PTHR33121:SF70">
    <property type="entry name" value="SIGNALING PROTEIN YKOW"/>
    <property type="match status" value="1"/>
</dbReference>
<dbReference type="AlphaFoldDB" id="A0AAE9VPQ0"/>
<dbReference type="EMBL" id="CP114976">
    <property type="protein sequence ID" value="WBE25853.1"/>
    <property type="molecule type" value="Genomic_DNA"/>
</dbReference>
<dbReference type="InterPro" id="IPR001633">
    <property type="entry name" value="EAL_dom"/>
</dbReference>
<feature type="domain" description="Response regulatory" evidence="2">
    <location>
        <begin position="12"/>
        <end position="129"/>
    </location>
</feature>
<dbReference type="Gene3D" id="3.40.50.2300">
    <property type="match status" value="1"/>
</dbReference>
<accession>A0AAE9VPQ0</accession>
<keyword evidence="1" id="KW-0597">Phosphoprotein</keyword>
<dbReference type="InterPro" id="IPR000160">
    <property type="entry name" value="GGDEF_dom"/>
</dbReference>
<dbReference type="Pfam" id="PF00990">
    <property type="entry name" value="GGDEF"/>
    <property type="match status" value="1"/>
</dbReference>
<gene>
    <name evidence="5" type="ORF">O6P33_03140</name>
</gene>
<dbReference type="SUPFAM" id="SSF52172">
    <property type="entry name" value="CheY-like"/>
    <property type="match status" value="1"/>
</dbReference>
<dbReference type="SMART" id="SM00448">
    <property type="entry name" value="REC"/>
    <property type="match status" value="1"/>
</dbReference>
<dbReference type="CDD" id="cd01948">
    <property type="entry name" value="EAL"/>
    <property type="match status" value="1"/>
</dbReference>
<dbReference type="Proteomes" id="UP001212189">
    <property type="component" value="Chromosome"/>
</dbReference>
<dbReference type="PANTHER" id="PTHR33121">
    <property type="entry name" value="CYCLIC DI-GMP PHOSPHODIESTERASE PDEF"/>
    <property type="match status" value="1"/>
</dbReference>
<dbReference type="InterPro" id="IPR035919">
    <property type="entry name" value="EAL_sf"/>
</dbReference>
<dbReference type="GO" id="GO:0071111">
    <property type="term" value="F:cyclic-guanylate-specific phosphodiesterase activity"/>
    <property type="evidence" value="ECO:0007669"/>
    <property type="project" value="InterPro"/>
</dbReference>
<dbReference type="InterPro" id="IPR043128">
    <property type="entry name" value="Rev_trsase/Diguanyl_cyclase"/>
</dbReference>
<dbReference type="KEGG" id="dce:O6P33_03140"/>
<dbReference type="PROSITE" id="PS50110">
    <property type="entry name" value="RESPONSE_REGULATORY"/>
    <property type="match status" value="1"/>
</dbReference>
<dbReference type="Pfam" id="PF00563">
    <property type="entry name" value="EAL"/>
    <property type="match status" value="1"/>
</dbReference>
<evidence type="ECO:0000313" key="6">
    <source>
        <dbReference type="Proteomes" id="UP001212189"/>
    </source>
</evidence>
<sequence>MTALGKLFSAADILVVDDNPVNVELLLDLLEDEGYRTVEGMTDPLQVEARVQTKRPDLILLDIRMPSLNGLQLLQLLNNNYAENTPAVIVLTAQIDEATRHQALELGAQDFLTKPFNHIEVLQRIHNTLQLQRLLSERAEKAQLLESLVAERTHELSVLSRQDPQTSLPNRAVILETIGQLRSESKDLLTFFVALEGLDEMGRLHGYDVMDQVLCRLSAQVQELADVPLGLLGVWSSDKWVVLCESPVSEAQAEQIAQRLLRAFQTPLAMQQLSLHVAVRIGVSGSSVERSPEQMVRMAAVALPAETNCWQGYDQALENSLWRKNQLSQALYGAVENNELHLLYQPKVDVQTGAVRGAEALLRWESPVFGRVSPAEFIPIVEANRHIVEIGKWVIQQAVATLLSWRAQQAVDEHFTVAVNVASAQLMQADFSQWLIEVVQQSGLPAHALELEVTESDLMENMQLAMLQLQRLSAAGFRIAIDDFGTGYSSLAYLKVLPVAVLKIDRAFISEMHVNAQDRRLTRTVIDMARHFQFTTVAEGVEEPEQFKLLQEMGCDLIQGFLFAPPLHEAMLLQLVAQGFAASPAFIAQGL</sequence>
<keyword evidence="6" id="KW-1185">Reference proteome</keyword>
<feature type="domain" description="GGDEF" evidence="4">
    <location>
        <begin position="186"/>
        <end position="321"/>
    </location>
</feature>
<name>A0AAE9VPQ0_9GAMM</name>
<dbReference type="GO" id="GO:0000160">
    <property type="term" value="P:phosphorelay signal transduction system"/>
    <property type="evidence" value="ECO:0007669"/>
    <property type="project" value="InterPro"/>
</dbReference>
<dbReference type="PROSITE" id="PS50883">
    <property type="entry name" value="EAL"/>
    <property type="match status" value="1"/>
</dbReference>
<dbReference type="Pfam" id="PF00072">
    <property type="entry name" value="Response_reg"/>
    <property type="match status" value="1"/>
</dbReference>
<evidence type="ECO:0000313" key="5">
    <source>
        <dbReference type="EMBL" id="WBE25853.1"/>
    </source>
</evidence>